<proteinExistence type="predicted"/>
<protein>
    <submittedName>
        <fullName evidence="1">Uncharacterized protein</fullName>
    </submittedName>
</protein>
<name>A0A4P8J655_9BURK</name>
<dbReference type="KEGG" id="tvl:FAZ95_36895"/>
<organism evidence="1 2">
    <name type="scientific">Trinickia violacea</name>
    <dbReference type="NCBI Taxonomy" id="2571746"/>
    <lineage>
        <taxon>Bacteria</taxon>
        <taxon>Pseudomonadati</taxon>
        <taxon>Pseudomonadota</taxon>
        <taxon>Betaproteobacteria</taxon>
        <taxon>Burkholderiales</taxon>
        <taxon>Burkholderiaceae</taxon>
        <taxon>Trinickia</taxon>
    </lineage>
</organism>
<sequence length="137" mass="14969">MANIQAALQDIPGRQACFLDVPSTASAALLSAVEFNATEKIGSPSELSIVLTHPLQLTRTDYLSRDAAFTIVPDDAAIRKFSGYIAGFSTIQTTKDYTKYRVVLKSHFACLQGVTNTQTFQHLTTPRLCQLVDIETS</sequence>
<keyword evidence="2" id="KW-1185">Reference proteome</keyword>
<dbReference type="Pfam" id="PF05954">
    <property type="entry name" value="Phage_GPD"/>
    <property type="match status" value="1"/>
</dbReference>
<dbReference type="Gene3D" id="2.30.110.50">
    <property type="match status" value="1"/>
</dbReference>
<dbReference type="EMBL" id="CP040078">
    <property type="protein sequence ID" value="QCP54479.1"/>
    <property type="molecule type" value="Genomic_DNA"/>
</dbReference>
<reference evidence="1 2" key="1">
    <citation type="submission" date="2019-05" db="EMBL/GenBank/DDBJ databases">
        <title>Burkholderia sp. DHOD12, isolated from subtropical forest soil.</title>
        <authorList>
            <person name="Gao Z.-H."/>
            <person name="Qiu L.-H."/>
        </authorList>
    </citation>
    <scope>NUCLEOTIDE SEQUENCE [LARGE SCALE GENOMIC DNA]</scope>
    <source>
        <strain evidence="1 2">DHOD12</strain>
    </source>
</reference>
<evidence type="ECO:0000313" key="1">
    <source>
        <dbReference type="EMBL" id="QCP54479.1"/>
    </source>
</evidence>
<evidence type="ECO:0000313" key="2">
    <source>
        <dbReference type="Proteomes" id="UP000298656"/>
    </source>
</evidence>
<dbReference type="OrthoDB" id="1907165at2"/>
<gene>
    <name evidence="1" type="ORF">FAZ95_36895</name>
</gene>
<dbReference type="RefSeq" id="WP_137337240.1">
    <property type="nucleotide sequence ID" value="NZ_CP040078.1"/>
</dbReference>
<dbReference type="Proteomes" id="UP000298656">
    <property type="component" value="Chromosome 2"/>
</dbReference>
<dbReference type="AlphaFoldDB" id="A0A4P8J655"/>
<accession>A0A4P8J655</accession>
<dbReference type="SUPFAM" id="SSF69279">
    <property type="entry name" value="Phage tail proteins"/>
    <property type="match status" value="1"/>
</dbReference>